<proteinExistence type="predicted"/>
<gene>
    <name evidence="1" type="ORF">DUNSADRAFT_5569</name>
</gene>
<dbReference type="EMBL" id="MU069647">
    <property type="protein sequence ID" value="KAF5836694.1"/>
    <property type="molecule type" value="Genomic_DNA"/>
</dbReference>
<comment type="caution">
    <text evidence="1">The sequence shown here is derived from an EMBL/GenBank/DDBJ whole genome shotgun (WGS) entry which is preliminary data.</text>
</comment>
<reference evidence="1" key="1">
    <citation type="submission" date="2017-08" db="EMBL/GenBank/DDBJ databases">
        <authorList>
            <person name="Polle J.E."/>
            <person name="Barry K."/>
            <person name="Cushman J."/>
            <person name="Schmutz J."/>
            <person name="Tran D."/>
            <person name="Hathwaick L.T."/>
            <person name="Yim W.C."/>
            <person name="Jenkins J."/>
            <person name="Mckie-Krisberg Z.M."/>
            <person name="Prochnik S."/>
            <person name="Lindquist E."/>
            <person name="Dockter R.B."/>
            <person name="Adam C."/>
            <person name="Molina H."/>
            <person name="Bunkerborg J."/>
            <person name="Jin E."/>
            <person name="Buchheim M."/>
            <person name="Magnuson J."/>
        </authorList>
    </citation>
    <scope>NUCLEOTIDE SEQUENCE</scope>
    <source>
        <strain evidence="1">CCAP 19/18</strain>
    </source>
</reference>
<evidence type="ECO:0000313" key="2">
    <source>
        <dbReference type="Proteomes" id="UP000815325"/>
    </source>
</evidence>
<dbReference type="Proteomes" id="UP000815325">
    <property type="component" value="Unassembled WGS sequence"/>
</dbReference>
<protein>
    <recommendedName>
        <fullName evidence="3">Encoded protein</fullName>
    </recommendedName>
</protein>
<organism evidence="1 2">
    <name type="scientific">Dunaliella salina</name>
    <name type="common">Green alga</name>
    <name type="synonym">Protococcus salinus</name>
    <dbReference type="NCBI Taxonomy" id="3046"/>
    <lineage>
        <taxon>Eukaryota</taxon>
        <taxon>Viridiplantae</taxon>
        <taxon>Chlorophyta</taxon>
        <taxon>core chlorophytes</taxon>
        <taxon>Chlorophyceae</taxon>
        <taxon>CS clade</taxon>
        <taxon>Chlamydomonadales</taxon>
        <taxon>Dunaliellaceae</taxon>
        <taxon>Dunaliella</taxon>
    </lineage>
</organism>
<name>A0ABQ7GQ13_DUNSA</name>
<keyword evidence="2" id="KW-1185">Reference proteome</keyword>
<sequence>MRLGCCKRLPTTVLSVMMGLRFCAWRNIILLVLRFNRPEVCLKCALPKYKFNTYVLKVYLYRSTSSVPKHLKCALTKYKFVLLMLACFQLLKYALQNDLCGLGKVQLCLSTGAAEAESLRMAASW</sequence>
<evidence type="ECO:0000313" key="1">
    <source>
        <dbReference type="EMBL" id="KAF5836694.1"/>
    </source>
</evidence>
<accession>A0ABQ7GQ13</accession>
<evidence type="ECO:0008006" key="3">
    <source>
        <dbReference type="Google" id="ProtNLM"/>
    </source>
</evidence>